<dbReference type="InterPro" id="IPR002139">
    <property type="entry name" value="Ribo/fructo_kinase"/>
</dbReference>
<evidence type="ECO:0000256" key="2">
    <source>
        <dbReference type="ARBA" id="ARBA00022679"/>
    </source>
</evidence>
<dbReference type="OrthoDB" id="26949at2157"/>
<dbReference type="PRINTS" id="PR00990">
    <property type="entry name" value="RIBOKINASE"/>
</dbReference>
<dbReference type="RefSeq" id="WP_103426663.1">
    <property type="nucleotide sequence ID" value="NZ_CP026309.1"/>
</dbReference>
<evidence type="ECO:0000256" key="3">
    <source>
        <dbReference type="ARBA" id="ARBA00022777"/>
    </source>
</evidence>
<dbReference type="KEGG" id="srub:C2R22_16080"/>
<dbReference type="CDD" id="cd01942">
    <property type="entry name" value="ribokinase_group_A"/>
    <property type="match status" value="1"/>
</dbReference>
<dbReference type="InterPro" id="IPR002173">
    <property type="entry name" value="Carboh/pur_kinase_PfkB_CS"/>
</dbReference>
<dbReference type="PANTHER" id="PTHR10584">
    <property type="entry name" value="SUGAR KINASE"/>
    <property type="match status" value="1"/>
</dbReference>
<dbReference type="SUPFAM" id="SSF53613">
    <property type="entry name" value="Ribokinase-like"/>
    <property type="match status" value="1"/>
</dbReference>
<feature type="domain" description="Carbohydrate kinase PfkB" evidence="5">
    <location>
        <begin position="1"/>
        <end position="289"/>
    </location>
</feature>
<evidence type="ECO:0000256" key="1">
    <source>
        <dbReference type="ARBA" id="ARBA00010688"/>
    </source>
</evidence>
<protein>
    <submittedName>
        <fullName evidence="6">Sugar kinase</fullName>
    </submittedName>
</protein>
<dbReference type="InterPro" id="IPR011611">
    <property type="entry name" value="PfkB_dom"/>
</dbReference>
<keyword evidence="7" id="KW-1185">Reference proteome</keyword>
<dbReference type="AlphaFoldDB" id="A0A2I8VM68"/>
<evidence type="ECO:0000259" key="5">
    <source>
        <dbReference type="Pfam" id="PF00294"/>
    </source>
</evidence>
<evidence type="ECO:0000313" key="7">
    <source>
        <dbReference type="Proteomes" id="UP000236584"/>
    </source>
</evidence>
<dbReference type="InterPro" id="IPR029056">
    <property type="entry name" value="Ribokinase-like"/>
</dbReference>
<evidence type="ECO:0000313" key="6">
    <source>
        <dbReference type="EMBL" id="AUV82974.1"/>
    </source>
</evidence>
<sequence>MPRVICAGHVNWDVTLHVDDLPAPDGEAQVREVQAAGGGSAANVACGLAGLRLDAALLGSVGGDSHGTEARHELAAAGVDTTGVQVVPDRPTAVKYIAVDDHGEVMIFGTPGANEAFDTDALSVDSIDGADHLHLTGQSPTTARRLAALAGDLGLSVSLDPGRLVGERDFGAVLDRVDVLFLNGREAALALADGRESARDDAGAGLGIESETRAVVIKRGPNGAEVRTDSRRYTHPGFAADVVDTTGAGDAFAAGYLAATLDEASVEDALTVGNACGALAAETRGARAELSWGAVETMRARGVEVEREPVGEHGE</sequence>
<keyword evidence="2 4" id="KW-0808">Transferase</keyword>
<dbReference type="GO" id="GO:0016301">
    <property type="term" value="F:kinase activity"/>
    <property type="evidence" value="ECO:0007669"/>
    <property type="project" value="UniProtKB-KW"/>
</dbReference>
<accession>A0A2I8VM68</accession>
<organism evidence="6 7">
    <name type="scientific">Salinigranum rubrum</name>
    <dbReference type="NCBI Taxonomy" id="755307"/>
    <lineage>
        <taxon>Archaea</taxon>
        <taxon>Methanobacteriati</taxon>
        <taxon>Methanobacteriota</taxon>
        <taxon>Stenosarchaea group</taxon>
        <taxon>Halobacteria</taxon>
        <taxon>Halobacteriales</taxon>
        <taxon>Haloferacaceae</taxon>
        <taxon>Salinigranum</taxon>
    </lineage>
</organism>
<comment type="similarity">
    <text evidence="1 4">Belongs to the carbohydrate kinase PfkB family.</text>
</comment>
<dbReference type="GO" id="GO:0006796">
    <property type="term" value="P:phosphate-containing compound metabolic process"/>
    <property type="evidence" value="ECO:0007669"/>
    <property type="project" value="UniProtKB-ARBA"/>
</dbReference>
<name>A0A2I8VM68_9EURY</name>
<dbReference type="EMBL" id="CP026309">
    <property type="protein sequence ID" value="AUV82974.1"/>
    <property type="molecule type" value="Genomic_DNA"/>
</dbReference>
<gene>
    <name evidence="6" type="ORF">C2R22_16080</name>
</gene>
<dbReference type="GeneID" id="35593642"/>
<evidence type="ECO:0000256" key="4">
    <source>
        <dbReference type="RuleBase" id="RU003704"/>
    </source>
</evidence>
<dbReference type="Gene3D" id="3.40.1190.20">
    <property type="match status" value="1"/>
</dbReference>
<keyword evidence="3 4" id="KW-0418">Kinase</keyword>
<reference evidence="6 7" key="1">
    <citation type="submission" date="2018-01" db="EMBL/GenBank/DDBJ databases">
        <title>Complete genome sequence of Salinigranum rubrum GX10T, an extremely halophilic archaeon isolated from a marine solar saltern.</title>
        <authorList>
            <person name="Han S."/>
        </authorList>
    </citation>
    <scope>NUCLEOTIDE SEQUENCE [LARGE SCALE GENOMIC DNA]</scope>
    <source>
        <strain evidence="6 7">GX10</strain>
    </source>
</reference>
<proteinExistence type="inferred from homology"/>
<dbReference type="Pfam" id="PF00294">
    <property type="entry name" value="PfkB"/>
    <property type="match status" value="1"/>
</dbReference>
<dbReference type="Proteomes" id="UP000236584">
    <property type="component" value="Chromosome"/>
</dbReference>
<dbReference type="PROSITE" id="PS00584">
    <property type="entry name" value="PFKB_KINASES_2"/>
    <property type="match status" value="1"/>
</dbReference>
<dbReference type="PANTHER" id="PTHR10584:SF166">
    <property type="entry name" value="RIBOKINASE"/>
    <property type="match status" value="1"/>
</dbReference>